<dbReference type="SUPFAM" id="SSF51735">
    <property type="entry name" value="NAD(P)-binding Rossmann-fold domains"/>
    <property type="match status" value="1"/>
</dbReference>
<dbReference type="RefSeq" id="WP_046409241.1">
    <property type="nucleotide sequence ID" value="NZ_SSTI01000002.1"/>
</dbReference>
<dbReference type="Pfam" id="PF02826">
    <property type="entry name" value="2-Hacid_dh_C"/>
    <property type="match status" value="1"/>
</dbReference>
<comment type="similarity">
    <text evidence="3">Belongs to the D-isomer specific 2-hydroxyacid dehydrogenase family.</text>
</comment>
<protein>
    <submittedName>
        <fullName evidence="6">D-2-hydroxyacid dehydrogenase</fullName>
    </submittedName>
</protein>
<dbReference type="InterPro" id="IPR036291">
    <property type="entry name" value="NAD(P)-bd_dom_sf"/>
</dbReference>
<keyword evidence="7" id="KW-1185">Reference proteome</keyword>
<feature type="domain" description="D-isomer specific 2-hydroxyacid dehydrogenase catalytic" evidence="4">
    <location>
        <begin position="11"/>
        <end position="305"/>
    </location>
</feature>
<evidence type="ECO:0000256" key="2">
    <source>
        <dbReference type="ARBA" id="ARBA00023027"/>
    </source>
</evidence>
<dbReference type="Proteomes" id="UP000308038">
    <property type="component" value="Unassembled WGS sequence"/>
</dbReference>
<keyword evidence="1 3" id="KW-0560">Oxidoreductase</keyword>
<evidence type="ECO:0000256" key="3">
    <source>
        <dbReference type="RuleBase" id="RU003719"/>
    </source>
</evidence>
<comment type="caution">
    <text evidence="6">The sequence shown here is derived from an EMBL/GenBank/DDBJ whole genome shotgun (WGS) entry which is preliminary data.</text>
</comment>
<feature type="domain" description="D-isomer specific 2-hydroxyacid dehydrogenase NAD-binding" evidence="5">
    <location>
        <begin position="107"/>
        <end position="274"/>
    </location>
</feature>
<dbReference type="CDD" id="cd05300">
    <property type="entry name" value="2-Hacid_dh_1"/>
    <property type="match status" value="1"/>
</dbReference>
<evidence type="ECO:0000313" key="7">
    <source>
        <dbReference type="Proteomes" id="UP000308038"/>
    </source>
</evidence>
<evidence type="ECO:0000256" key="1">
    <source>
        <dbReference type="ARBA" id="ARBA00023002"/>
    </source>
</evidence>
<dbReference type="InterPro" id="IPR006139">
    <property type="entry name" value="D-isomer_2_OHA_DH_cat_dom"/>
</dbReference>
<sequence length="312" mass="33568">MKAVLPALARPLLESQLPHDLEVAWWSSPADAKEMIGDAEIAWVDMQPTRLTEETLRAAGPALRWVTTIYAGLDAFPLDTLREREATLTNGVGINAIAVAEYAVLGVLAAAKRFDEVVRAQDRAEWLRDSPGKIELADTKAIIIGYGAIGRLIGERLAAFGVEVTGVTRSGSDGTLTPDAWRAQLGDYDWVILAAPSTSETKAMIGAAELASMKRGAWLINIARGDMIDDDALLSALSSGSIGGAFLDPTNPEPLPADHPLWTAPNCMISMHLSGRSQTKMFQRAASLFLRNLAAFRAGQPMENVADLDRGY</sequence>
<evidence type="ECO:0000259" key="4">
    <source>
        <dbReference type="Pfam" id="PF00389"/>
    </source>
</evidence>
<organism evidence="6 7">
    <name type="scientific">Sphingomonas olei</name>
    <dbReference type="NCBI Taxonomy" id="1886787"/>
    <lineage>
        <taxon>Bacteria</taxon>
        <taxon>Pseudomonadati</taxon>
        <taxon>Pseudomonadota</taxon>
        <taxon>Alphaproteobacteria</taxon>
        <taxon>Sphingomonadales</taxon>
        <taxon>Sphingomonadaceae</taxon>
        <taxon>Sphingomonas</taxon>
    </lineage>
</organism>
<accession>A0ABY2QK15</accession>
<gene>
    <name evidence="6" type="ORF">E5988_02630</name>
</gene>
<dbReference type="Gene3D" id="3.40.50.720">
    <property type="entry name" value="NAD(P)-binding Rossmann-like Domain"/>
    <property type="match status" value="2"/>
</dbReference>
<evidence type="ECO:0000313" key="6">
    <source>
        <dbReference type="EMBL" id="THG41440.1"/>
    </source>
</evidence>
<dbReference type="PANTHER" id="PTHR43333">
    <property type="entry name" value="2-HACID_DH_C DOMAIN-CONTAINING PROTEIN"/>
    <property type="match status" value="1"/>
</dbReference>
<proteinExistence type="inferred from homology"/>
<reference evidence="6 7" key="1">
    <citation type="submission" date="2019-04" db="EMBL/GenBank/DDBJ databases">
        <title>Microbes associate with the intestines of laboratory mice.</title>
        <authorList>
            <person name="Navarre W."/>
            <person name="Wong E."/>
            <person name="Huang K.C."/>
            <person name="Tropini C."/>
            <person name="Ng K."/>
            <person name="Yu B."/>
        </authorList>
    </citation>
    <scope>NUCLEOTIDE SEQUENCE [LARGE SCALE GENOMIC DNA]</scope>
    <source>
        <strain evidence="6 7">NM83_B4-11</strain>
    </source>
</reference>
<name>A0ABY2QK15_9SPHN</name>
<dbReference type="InterPro" id="IPR006140">
    <property type="entry name" value="D-isomer_DH_NAD-bd"/>
</dbReference>
<dbReference type="PANTHER" id="PTHR43333:SF1">
    <property type="entry name" value="D-ISOMER SPECIFIC 2-HYDROXYACID DEHYDROGENASE NAD-BINDING DOMAIN-CONTAINING PROTEIN"/>
    <property type="match status" value="1"/>
</dbReference>
<dbReference type="Pfam" id="PF00389">
    <property type="entry name" value="2-Hacid_dh"/>
    <property type="match status" value="1"/>
</dbReference>
<keyword evidence="2" id="KW-0520">NAD</keyword>
<dbReference type="EMBL" id="SSTI01000002">
    <property type="protein sequence ID" value="THG41440.1"/>
    <property type="molecule type" value="Genomic_DNA"/>
</dbReference>
<evidence type="ECO:0000259" key="5">
    <source>
        <dbReference type="Pfam" id="PF02826"/>
    </source>
</evidence>
<dbReference type="SUPFAM" id="SSF52283">
    <property type="entry name" value="Formate/glycerate dehydrogenase catalytic domain-like"/>
    <property type="match status" value="1"/>
</dbReference>